<dbReference type="AlphaFoldDB" id="A0A5B7HS29"/>
<protein>
    <submittedName>
        <fullName evidence="1">Uncharacterized protein</fullName>
    </submittedName>
</protein>
<keyword evidence="2" id="KW-1185">Reference proteome</keyword>
<evidence type="ECO:0000313" key="1">
    <source>
        <dbReference type="EMBL" id="MPC75250.1"/>
    </source>
</evidence>
<dbReference type="Proteomes" id="UP000324222">
    <property type="component" value="Unassembled WGS sequence"/>
</dbReference>
<reference evidence="1 2" key="1">
    <citation type="submission" date="2019-05" db="EMBL/GenBank/DDBJ databases">
        <title>Another draft genome of Portunus trituberculatus and its Hox gene families provides insights of decapod evolution.</title>
        <authorList>
            <person name="Jeong J.-H."/>
            <person name="Song I."/>
            <person name="Kim S."/>
            <person name="Choi T."/>
            <person name="Kim D."/>
            <person name="Ryu S."/>
            <person name="Kim W."/>
        </authorList>
    </citation>
    <scope>NUCLEOTIDE SEQUENCE [LARGE SCALE GENOMIC DNA]</scope>
    <source>
        <tissue evidence="1">Muscle</tissue>
    </source>
</reference>
<proteinExistence type="predicted"/>
<accession>A0A5B7HS29</accession>
<evidence type="ECO:0000313" key="2">
    <source>
        <dbReference type="Proteomes" id="UP000324222"/>
    </source>
</evidence>
<name>A0A5B7HS29_PORTR</name>
<organism evidence="1 2">
    <name type="scientific">Portunus trituberculatus</name>
    <name type="common">Swimming crab</name>
    <name type="synonym">Neptunus trituberculatus</name>
    <dbReference type="NCBI Taxonomy" id="210409"/>
    <lineage>
        <taxon>Eukaryota</taxon>
        <taxon>Metazoa</taxon>
        <taxon>Ecdysozoa</taxon>
        <taxon>Arthropoda</taxon>
        <taxon>Crustacea</taxon>
        <taxon>Multicrustacea</taxon>
        <taxon>Malacostraca</taxon>
        <taxon>Eumalacostraca</taxon>
        <taxon>Eucarida</taxon>
        <taxon>Decapoda</taxon>
        <taxon>Pleocyemata</taxon>
        <taxon>Brachyura</taxon>
        <taxon>Eubrachyura</taxon>
        <taxon>Portunoidea</taxon>
        <taxon>Portunidae</taxon>
        <taxon>Portuninae</taxon>
        <taxon>Portunus</taxon>
    </lineage>
</organism>
<sequence length="79" mass="9276">MVNKWYRSLRAAGVLRVAEGREARRLRRGRRDMDILKLMCRSADNSGFGSDSLSISESFLLKLRNVRFGFLHEELKYRI</sequence>
<dbReference type="EMBL" id="VSRR010040683">
    <property type="protein sequence ID" value="MPC75250.1"/>
    <property type="molecule type" value="Genomic_DNA"/>
</dbReference>
<comment type="caution">
    <text evidence="1">The sequence shown here is derived from an EMBL/GenBank/DDBJ whole genome shotgun (WGS) entry which is preliminary data.</text>
</comment>
<gene>
    <name evidence="1" type="ORF">E2C01_069634</name>
</gene>